<feature type="compositionally biased region" description="Polar residues" evidence="1">
    <location>
        <begin position="63"/>
        <end position="74"/>
    </location>
</feature>
<dbReference type="EMBL" id="OW152816">
    <property type="protein sequence ID" value="CAH2066635.1"/>
    <property type="molecule type" value="Genomic_DNA"/>
</dbReference>
<keyword evidence="3" id="KW-1185">Reference proteome</keyword>
<protein>
    <submittedName>
        <fullName evidence="2">Uncharacterized protein</fullName>
    </submittedName>
</protein>
<reference evidence="2" key="1">
    <citation type="submission" date="2022-03" db="EMBL/GenBank/DDBJ databases">
        <authorList>
            <person name="Martin H S."/>
        </authorList>
    </citation>
    <scope>NUCLEOTIDE SEQUENCE</scope>
</reference>
<feature type="region of interest" description="Disordered" evidence="1">
    <location>
        <begin position="49"/>
        <end position="95"/>
    </location>
</feature>
<organism evidence="2 3">
    <name type="scientific">Iphiclides podalirius</name>
    <name type="common">scarce swallowtail</name>
    <dbReference type="NCBI Taxonomy" id="110791"/>
    <lineage>
        <taxon>Eukaryota</taxon>
        <taxon>Metazoa</taxon>
        <taxon>Ecdysozoa</taxon>
        <taxon>Arthropoda</taxon>
        <taxon>Hexapoda</taxon>
        <taxon>Insecta</taxon>
        <taxon>Pterygota</taxon>
        <taxon>Neoptera</taxon>
        <taxon>Endopterygota</taxon>
        <taxon>Lepidoptera</taxon>
        <taxon>Glossata</taxon>
        <taxon>Ditrysia</taxon>
        <taxon>Papilionoidea</taxon>
        <taxon>Papilionidae</taxon>
        <taxon>Papilioninae</taxon>
        <taxon>Iphiclides</taxon>
    </lineage>
</organism>
<evidence type="ECO:0000313" key="3">
    <source>
        <dbReference type="Proteomes" id="UP000837857"/>
    </source>
</evidence>
<feature type="non-terminal residue" evidence="2">
    <location>
        <position position="95"/>
    </location>
</feature>
<gene>
    <name evidence="2" type="ORF">IPOD504_LOCUS13517</name>
</gene>
<dbReference type="Proteomes" id="UP000837857">
    <property type="component" value="Chromosome 4"/>
</dbReference>
<evidence type="ECO:0000256" key="1">
    <source>
        <dbReference type="SAM" id="MobiDB-lite"/>
    </source>
</evidence>
<evidence type="ECO:0000313" key="2">
    <source>
        <dbReference type="EMBL" id="CAH2066635.1"/>
    </source>
</evidence>
<proteinExistence type="predicted"/>
<sequence length="95" mass="10435">MKLMGIPDATKWAVTMVQLIALLYKDQHVSTLHKLLNFWLEAYISESSEDNESNTSPLDRGSNDSSPILTSEPMSDSSDTGGSGKSNEASSFHER</sequence>
<name>A0ABN8ITC9_9NEOP</name>
<accession>A0ABN8ITC9</accession>